<keyword evidence="1" id="KW-0472">Membrane</keyword>
<organism evidence="2 3">
    <name type="scientific">Bizionia paragorgiae</name>
    <dbReference type="NCBI Taxonomy" id="283786"/>
    <lineage>
        <taxon>Bacteria</taxon>
        <taxon>Pseudomonadati</taxon>
        <taxon>Bacteroidota</taxon>
        <taxon>Flavobacteriia</taxon>
        <taxon>Flavobacteriales</taxon>
        <taxon>Flavobacteriaceae</taxon>
        <taxon>Bizionia</taxon>
    </lineage>
</organism>
<dbReference type="RefSeq" id="WP_092135623.1">
    <property type="nucleotide sequence ID" value="NZ_FNQK01000017.1"/>
</dbReference>
<evidence type="ECO:0000256" key="1">
    <source>
        <dbReference type="SAM" id="Phobius"/>
    </source>
</evidence>
<dbReference type="Proteomes" id="UP000198846">
    <property type="component" value="Unassembled WGS sequence"/>
</dbReference>
<dbReference type="EMBL" id="FNQK01000017">
    <property type="protein sequence ID" value="SEA53333.1"/>
    <property type="molecule type" value="Genomic_DNA"/>
</dbReference>
<proteinExistence type="predicted"/>
<keyword evidence="1" id="KW-0812">Transmembrane</keyword>
<evidence type="ECO:0000313" key="3">
    <source>
        <dbReference type="Proteomes" id="UP000198846"/>
    </source>
</evidence>
<protein>
    <submittedName>
        <fullName evidence="2">Uncharacterized protein</fullName>
    </submittedName>
</protein>
<dbReference type="AlphaFoldDB" id="A0A1H4BZ43"/>
<keyword evidence="3" id="KW-1185">Reference proteome</keyword>
<reference evidence="2 3" key="1">
    <citation type="submission" date="2016-10" db="EMBL/GenBank/DDBJ databases">
        <authorList>
            <person name="de Groot N.N."/>
        </authorList>
    </citation>
    <scope>NUCLEOTIDE SEQUENCE [LARGE SCALE GENOMIC DNA]</scope>
    <source>
        <strain evidence="2 3">DSM 23842</strain>
    </source>
</reference>
<name>A0A1H4BZ43_BIZPA</name>
<sequence length="127" mass="15008">MRIGYNKRHVNINLIFGLLWLVWFFIGILTKDKPNWIDYGWIVISAMYLIGYFYQRQHKYLTIENGNIKINSPFGKKLNLTEVKQIKKFAADYILKTDRKEITINTQIIDPNSLAELNAELEKLNLD</sequence>
<feature type="transmembrane region" description="Helical" evidence="1">
    <location>
        <begin position="12"/>
        <end position="30"/>
    </location>
</feature>
<dbReference type="STRING" id="283786.SAMN04487990_11714"/>
<gene>
    <name evidence="2" type="ORF">SAMN04487990_11714</name>
</gene>
<accession>A0A1H4BZ43</accession>
<dbReference type="OrthoDB" id="1452529at2"/>
<feature type="transmembrane region" description="Helical" evidence="1">
    <location>
        <begin position="36"/>
        <end position="54"/>
    </location>
</feature>
<evidence type="ECO:0000313" key="2">
    <source>
        <dbReference type="EMBL" id="SEA53333.1"/>
    </source>
</evidence>
<keyword evidence="1" id="KW-1133">Transmembrane helix</keyword>